<evidence type="ECO:0000313" key="1">
    <source>
        <dbReference type="EMBL" id="OLY84833.1"/>
    </source>
</evidence>
<reference evidence="1 2" key="1">
    <citation type="journal article" date="2016" name="Mol. Biol. Evol.">
        <title>Genome-Wide Survey of Gut Fungi (Harpellales) Reveals the First Horizontally Transferred Ubiquitin Gene from a Mosquito Host.</title>
        <authorList>
            <person name="Wang Y."/>
            <person name="White M.M."/>
            <person name="Kvist S."/>
            <person name="Moncalvo J.M."/>
        </authorList>
    </citation>
    <scope>NUCLEOTIDE SEQUENCE [LARGE SCALE GENOMIC DNA]</scope>
    <source>
        <strain evidence="1 2">ALG-7-W6</strain>
    </source>
</reference>
<comment type="caution">
    <text evidence="1">The sequence shown here is derived from an EMBL/GenBank/DDBJ whole genome shotgun (WGS) entry which is preliminary data.</text>
</comment>
<keyword evidence="2" id="KW-1185">Reference proteome</keyword>
<protein>
    <submittedName>
        <fullName evidence="1">Uncharacterized protein</fullName>
    </submittedName>
</protein>
<evidence type="ECO:0000313" key="2">
    <source>
        <dbReference type="Proteomes" id="UP000187455"/>
    </source>
</evidence>
<accession>A0A1R0H6U0</accession>
<name>A0A1R0H6U0_9FUNG</name>
<sequence>MRIYGSYRYFVPPMQNSPNCSFLTALSFGQHPHKDVTISFISGYPANMIYGSKSLHRSGTSKKVQCKANRLRAVIDQLMIKHNNVQRIL</sequence>
<dbReference type="Proteomes" id="UP000187455">
    <property type="component" value="Unassembled WGS sequence"/>
</dbReference>
<dbReference type="EMBL" id="LSSL01000337">
    <property type="protein sequence ID" value="OLY84833.1"/>
    <property type="molecule type" value="Genomic_DNA"/>
</dbReference>
<organism evidence="1 2">
    <name type="scientific">Smittium mucronatum</name>
    <dbReference type="NCBI Taxonomy" id="133383"/>
    <lineage>
        <taxon>Eukaryota</taxon>
        <taxon>Fungi</taxon>
        <taxon>Fungi incertae sedis</taxon>
        <taxon>Zoopagomycota</taxon>
        <taxon>Kickxellomycotina</taxon>
        <taxon>Harpellomycetes</taxon>
        <taxon>Harpellales</taxon>
        <taxon>Legeriomycetaceae</taxon>
        <taxon>Smittium</taxon>
    </lineage>
</organism>
<gene>
    <name evidence="1" type="ORF">AYI68_g988</name>
</gene>
<dbReference type="AlphaFoldDB" id="A0A1R0H6U0"/>
<proteinExistence type="predicted"/>